<feature type="region of interest" description="Disordered" evidence="1">
    <location>
        <begin position="127"/>
        <end position="180"/>
    </location>
</feature>
<protein>
    <submittedName>
        <fullName evidence="2">Uncharacterized protein</fullName>
    </submittedName>
</protein>
<dbReference type="AlphaFoldDB" id="A0A4C1YM11"/>
<evidence type="ECO:0000313" key="3">
    <source>
        <dbReference type="Proteomes" id="UP000299102"/>
    </source>
</evidence>
<evidence type="ECO:0000256" key="1">
    <source>
        <dbReference type="SAM" id="MobiDB-lite"/>
    </source>
</evidence>
<dbReference type="OrthoDB" id="7365449at2759"/>
<feature type="compositionally biased region" description="Polar residues" evidence="1">
    <location>
        <begin position="142"/>
        <end position="154"/>
    </location>
</feature>
<reference evidence="2 3" key="1">
    <citation type="journal article" date="2019" name="Commun. Biol.">
        <title>The bagworm genome reveals a unique fibroin gene that provides high tensile strength.</title>
        <authorList>
            <person name="Kono N."/>
            <person name="Nakamura H."/>
            <person name="Ohtoshi R."/>
            <person name="Tomita M."/>
            <person name="Numata K."/>
            <person name="Arakawa K."/>
        </authorList>
    </citation>
    <scope>NUCLEOTIDE SEQUENCE [LARGE SCALE GENOMIC DNA]</scope>
</reference>
<organism evidence="2 3">
    <name type="scientific">Eumeta variegata</name>
    <name type="common">Bagworm moth</name>
    <name type="synonym">Eumeta japonica</name>
    <dbReference type="NCBI Taxonomy" id="151549"/>
    <lineage>
        <taxon>Eukaryota</taxon>
        <taxon>Metazoa</taxon>
        <taxon>Ecdysozoa</taxon>
        <taxon>Arthropoda</taxon>
        <taxon>Hexapoda</taxon>
        <taxon>Insecta</taxon>
        <taxon>Pterygota</taxon>
        <taxon>Neoptera</taxon>
        <taxon>Endopterygota</taxon>
        <taxon>Lepidoptera</taxon>
        <taxon>Glossata</taxon>
        <taxon>Ditrysia</taxon>
        <taxon>Tineoidea</taxon>
        <taxon>Psychidae</taxon>
        <taxon>Oiketicinae</taxon>
        <taxon>Eumeta</taxon>
    </lineage>
</organism>
<keyword evidence="3" id="KW-1185">Reference proteome</keyword>
<gene>
    <name evidence="2" type="ORF">EVAR_61751_1</name>
</gene>
<proteinExistence type="predicted"/>
<comment type="caution">
    <text evidence="2">The sequence shown here is derived from an EMBL/GenBank/DDBJ whole genome shotgun (WGS) entry which is preliminary data.</text>
</comment>
<feature type="compositionally biased region" description="Low complexity" evidence="1">
    <location>
        <begin position="163"/>
        <end position="173"/>
    </location>
</feature>
<name>A0A4C1YM11_EUMVA</name>
<accession>A0A4C1YM11</accession>
<evidence type="ECO:0000313" key="2">
    <source>
        <dbReference type="EMBL" id="GBP75932.1"/>
    </source>
</evidence>
<dbReference type="Proteomes" id="UP000299102">
    <property type="component" value="Unassembled WGS sequence"/>
</dbReference>
<dbReference type="EMBL" id="BGZK01001267">
    <property type="protein sequence ID" value="GBP75932.1"/>
    <property type="molecule type" value="Genomic_DNA"/>
</dbReference>
<sequence>MCAGDVQWLEACRLSGGRSGLGEGAWTASQLAAEKAAGALLRLRRGVGAAHCAARAARVLYDRYRVVKRALAHVRSLVGKSRIYDGGSELVGGRRRWREGRAMDSGSMGGMNGELATIHEHEPMLFNTSVDSSSDSQERPSDTSQETLESSVQSPAAADEGPSSTSSARSTVSEEPAPAEGLHCLGLDQLAKLLVDAKTQKSVRI</sequence>